<evidence type="ECO:0000313" key="2">
    <source>
        <dbReference type="Proteomes" id="UP001139089"/>
    </source>
</evidence>
<proteinExistence type="predicted"/>
<accession>A0A9X1NWG0</accession>
<protein>
    <submittedName>
        <fullName evidence="1">Uncharacterized protein</fullName>
    </submittedName>
</protein>
<dbReference type="Proteomes" id="UP001139089">
    <property type="component" value="Unassembled WGS sequence"/>
</dbReference>
<evidence type="ECO:0000313" key="1">
    <source>
        <dbReference type="EMBL" id="MCD7111743.1"/>
    </source>
</evidence>
<comment type="caution">
    <text evidence="1">The sequence shown here is derived from an EMBL/GenBank/DDBJ whole genome shotgun (WGS) entry which is preliminary data.</text>
</comment>
<dbReference type="AlphaFoldDB" id="A0A9X1NWG0"/>
<reference evidence="1" key="1">
    <citation type="submission" date="2021-12" db="EMBL/GenBank/DDBJ databases">
        <authorList>
            <person name="Li Y."/>
        </authorList>
    </citation>
    <scope>NUCLEOTIDE SEQUENCE</scope>
    <source>
        <strain evidence="1">DKSPLA3</strain>
    </source>
</reference>
<sequence length="96" mass="10809">MSFGDKVAKAENEIKQAVDDLANEGAYDVDDYDGFKFHGSFLENGTPGPNPVFTFYFKHDKFRAVQTVAEIEKRCPQAKADGIRFELRFEDPALAD</sequence>
<dbReference type="RefSeq" id="WP_231816767.1">
    <property type="nucleotide sequence ID" value="NZ_JAJOZR010000019.1"/>
</dbReference>
<dbReference type="EMBL" id="JAJOZR010000019">
    <property type="protein sequence ID" value="MCD7111743.1"/>
    <property type="molecule type" value="Genomic_DNA"/>
</dbReference>
<name>A0A9X1NWG0_9HYPH</name>
<organism evidence="1 2">
    <name type="scientific">Rhizobium quercicola</name>
    <dbReference type="NCBI Taxonomy" id="2901226"/>
    <lineage>
        <taxon>Bacteria</taxon>
        <taxon>Pseudomonadati</taxon>
        <taxon>Pseudomonadota</taxon>
        <taxon>Alphaproteobacteria</taxon>
        <taxon>Hyphomicrobiales</taxon>
        <taxon>Rhizobiaceae</taxon>
        <taxon>Rhizobium/Agrobacterium group</taxon>
        <taxon>Rhizobium</taxon>
    </lineage>
</organism>
<gene>
    <name evidence="1" type="ORF">LRX75_22195</name>
</gene>
<keyword evidence="2" id="KW-1185">Reference proteome</keyword>